<proteinExistence type="predicted"/>
<comment type="caution">
    <text evidence="1">The sequence shown here is derived from an EMBL/GenBank/DDBJ whole genome shotgun (WGS) entry which is preliminary data.</text>
</comment>
<protein>
    <submittedName>
        <fullName evidence="1">Uncharacterized protein</fullName>
    </submittedName>
</protein>
<dbReference type="Proteomes" id="UP000031978">
    <property type="component" value="Unassembled WGS sequence"/>
</dbReference>
<organism evidence="1 2">
    <name type="scientific">Bacillus pumilus</name>
    <name type="common">Bacillus mesentericus</name>
    <dbReference type="NCBI Taxonomy" id="1408"/>
    <lineage>
        <taxon>Bacteria</taxon>
        <taxon>Bacillati</taxon>
        <taxon>Bacillota</taxon>
        <taxon>Bacilli</taxon>
        <taxon>Bacillales</taxon>
        <taxon>Bacillaceae</taxon>
        <taxon>Bacillus</taxon>
    </lineage>
</organism>
<gene>
    <name evidence="1" type="ORF">B4127_1919</name>
</gene>
<dbReference type="AlphaFoldDB" id="A0AB34QRH1"/>
<evidence type="ECO:0000313" key="2">
    <source>
        <dbReference type="Proteomes" id="UP000031978"/>
    </source>
</evidence>
<accession>A0AB34QRH1</accession>
<name>A0AB34QRH1_BACPU</name>
<reference evidence="1 2" key="1">
    <citation type="submission" date="2014-12" db="EMBL/GenBank/DDBJ databases">
        <title>Draft Genome Sequences of Five Spore-Forming Food Isolates of Bacillus pumilus.</title>
        <authorList>
            <person name="de Jong A."/>
            <person name="van Heel A.J."/>
            <person name="Montalban-Lopez M."/>
            <person name="Krawczyk A.O."/>
            <person name="Berendsen E.M."/>
            <person name="Wells-Bennik M."/>
            <person name="Kuipers O.P."/>
        </authorList>
    </citation>
    <scope>NUCLEOTIDE SEQUENCE [LARGE SCALE GENOMIC DNA]</scope>
    <source>
        <strain evidence="1 2">B4127</strain>
    </source>
</reference>
<sequence length="42" mass="5045">MNEMKNDRNAKIMTFILMSHFFQFTNGTYKGKMTIVKDFDSY</sequence>
<dbReference type="EMBL" id="JXCL01000040">
    <property type="protein sequence ID" value="KIL12588.1"/>
    <property type="molecule type" value="Genomic_DNA"/>
</dbReference>
<evidence type="ECO:0000313" key="1">
    <source>
        <dbReference type="EMBL" id="KIL12588.1"/>
    </source>
</evidence>